<keyword evidence="1" id="KW-1133">Transmembrane helix</keyword>
<sequence length="88" mass="9552">MRYQPTAIAKALSWTVGILYSICTLVVIYLPDLAAGIAQAWFHSLDSALIQSAVITLEGFVSGLVSAMLMSWVAGYLFAGFANFFSRK</sequence>
<dbReference type="Pfam" id="PF18926">
    <property type="entry name" value="DUF5676"/>
    <property type="match status" value="1"/>
</dbReference>
<proteinExistence type="predicted"/>
<accession>A0A0G1GLH2</accession>
<protein>
    <submittedName>
        <fullName evidence="2">Uncharacterized protein</fullName>
    </submittedName>
</protein>
<feature type="transmembrane region" description="Helical" evidence="1">
    <location>
        <begin position="12"/>
        <end position="30"/>
    </location>
</feature>
<reference evidence="2 3" key="1">
    <citation type="journal article" date="2015" name="Nature">
        <title>rRNA introns, odd ribosomes, and small enigmatic genomes across a large radiation of phyla.</title>
        <authorList>
            <person name="Brown C.T."/>
            <person name="Hug L.A."/>
            <person name="Thomas B.C."/>
            <person name="Sharon I."/>
            <person name="Castelle C.J."/>
            <person name="Singh A."/>
            <person name="Wilkins M.J."/>
            <person name="Williams K.H."/>
            <person name="Banfield J.F."/>
        </authorList>
    </citation>
    <scope>NUCLEOTIDE SEQUENCE [LARGE SCALE GENOMIC DNA]</scope>
</reference>
<name>A0A0G1GLH2_9BACT</name>
<gene>
    <name evidence="2" type="ORF">UW22_C0054G0007</name>
</gene>
<keyword evidence="1" id="KW-0812">Transmembrane</keyword>
<evidence type="ECO:0000313" key="3">
    <source>
        <dbReference type="Proteomes" id="UP000034617"/>
    </source>
</evidence>
<keyword evidence="1" id="KW-0472">Membrane</keyword>
<evidence type="ECO:0000256" key="1">
    <source>
        <dbReference type="SAM" id="Phobius"/>
    </source>
</evidence>
<dbReference type="AlphaFoldDB" id="A0A0G1GLH2"/>
<feature type="transmembrane region" description="Helical" evidence="1">
    <location>
        <begin position="50"/>
        <end position="79"/>
    </location>
</feature>
<comment type="caution">
    <text evidence="2">The sequence shown here is derived from an EMBL/GenBank/DDBJ whole genome shotgun (WGS) entry which is preliminary data.</text>
</comment>
<dbReference type="EMBL" id="LCHM01000054">
    <property type="protein sequence ID" value="KKT35390.1"/>
    <property type="molecule type" value="Genomic_DNA"/>
</dbReference>
<dbReference type="InterPro" id="IPR044020">
    <property type="entry name" value="DUF5676"/>
</dbReference>
<dbReference type="Proteomes" id="UP000034617">
    <property type="component" value="Unassembled WGS sequence"/>
</dbReference>
<organism evidence="2 3">
    <name type="scientific">Candidatus Gottesmanbacteria bacterium GW2011_GWB1_44_11c</name>
    <dbReference type="NCBI Taxonomy" id="1618447"/>
    <lineage>
        <taxon>Bacteria</taxon>
        <taxon>Candidatus Gottesmaniibacteriota</taxon>
    </lineage>
</organism>
<evidence type="ECO:0000313" key="2">
    <source>
        <dbReference type="EMBL" id="KKT35390.1"/>
    </source>
</evidence>